<dbReference type="AlphaFoldDB" id="A0A543CXW8"/>
<proteinExistence type="predicted"/>
<evidence type="ECO:0000313" key="1">
    <source>
        <dbReference type="EMBL" id="TQM01708.1"/>
    </source>
</evidence>
<protein>
    <submittedName>
        <fullName evidence="1">Uncharacterized protein</fullName>
    </submittedName>
</protein>
<dbReference type="RefSeq" id="WP_142065373.1">
    <property type="nucleotide sequence ID" value="NZ_VFPA01000009.1"/>
</dbReference>
<accession>A0A543CXW8</accession>
<reference evidence="1 2" key="1">
    <citation type="submission" date="2019-06" db="EMBL/GenBank/DDBJ databases">
        <title>Sequencing the genomes of 1000 actinobacteria strains.</title>
        <authorList>
            <person name="Klenk H.-P."/>
        </authorList>
    </citation>
    <scope>NUCLEOTIDE SEQUENCE [LARGE SCALE GENOMIC DNA]</scope>
    <source>
        <strain evidence="1 2">DSM 45301</strain>
    </source>
</reference>
<sequence>MTEAMFDRKSLEAIGELLALGEQLGFGITFVPDAQGWEIGYMRGMGGGDLVAGYDLGDTARAALRPLHDLAARYEQARRDRER</sequence>
<dbReference type="EMBL" id="VFPA01000009">
    <property type="protein sequence ID" value="TQM01708.1"/>
    <property type="molecule type" value="Genomic_DNA"/>
</dbReference>
<organism evidence="1 2">
    <name type="scientific">Pseudonocardia kunmingensis</name>
    <dbReference type="NCBI Taxonomy" id="630975"/>
    <lineage>
        <taxon>Bacteria</taxon>
        <taxon>Bacillati</taxon>
        <taxon>Actinomycetota</taxon>
        <taxon>Actinomycetes</taxon>
        <taxon>Pseudonocardiales</taxon>
        <taxon>Pseudonocardiaceae</taxon>
        <taxon>Pseudonocardia</taxon>
    </lineage>
</organism>
<dbReference type="OrthoDB" id="5195660at2"/>
<keyword evidence="2" id="KW-1185">Reference proteome</keyword>
<name>A0A543CXW8_9PSEU</name>
<comment type="caution">
    <text evidence="1">The sequence shown here is derived from an EMBL/GenBank/DDBJ whole genome shotgun (WGS) entry which is preliminary data.</text>
</comment>
<gene>
    <name evidence="1" type="ORF">FB558_8610</name>
</gene>
<dbReference type="Proteomes" id="UP000315677">
    <property type="component" value="Unassembled WGS sequence"/>
</dbReference>
<evidence type="ECO:0000313" key="2">
    <source>
        <dbReference type="Proteomes" id="UP000315677"/>
    </source>
</evidence>